<dbReference type="SUPFAM" id="SSF88713">
    <property type="entry name" value="Glycoside hydrolase/deacetylase"/>
    <property type="match status" value="1"/>
</dbReference>
<keyword evidence="5" id="KW-0146">Chitin degradation</keyword>
<evidence type="ECO:0000256" key="1">
    <source>
        <dbReference type="ARBA" id="ARBA00001946"/>
    </source>
</evidence>
<gene>
    <name evidence="8" type="primary">chbG</name>
    <name evidence="8" type="ORF">G3W53_30330</name>
</gene>
<dbReference type="InterPro" id="IPR011330">
    <property type="entry name" value="Glyco_hydro/deAcase_b/a-brl"/>
</dbReference>
<organism evidence="8 9">
    <name type="scientific">Escherichia coli</name>
    <dbReference type="NCBI Taxonomy" id="562"/>
    <lineage>
        <taxon>Bacteria</taxon>
        <taxon>Pseudomonadati</taxon>
        <taxon>Pseudomonadota</taxon>
        <taxon>Gammaproteobacteria</taxon>
        <taxon>Enterobacterales</taxon>
        <taxon>Enterobacteriaceae</taxon>
        <taxon>Escherichia</taxon>
    </lineage>
</organism>
<feature type="non-terminal residue" evidence="8">
    <location>
        <position position="161"/>
    </location>
</feature>
<dbReference type="GO" id="GO:0019213">
    <property type="term" value="F:deacetylase activity"/>
    <property type="evidence" value="ECO:0007669"/>
    <property type="project" value="TreeGrafter"/>
</dbReference>
<evidence type="ECO:0000313" key="8">
    <source>
        <dbReference type="EMBL" id="NEN74221.1"/>
    </source>
</evidence>
<dbReference type="Pfam" id="PF04794">
    <property type="entry name" value="YdjC"/>
    <property type="match status" value="1"/>
</dbReference>
<accession>A0A8T6QI94</accession>
<evidence type="ECO:0000256" key="3">
    <source>
        <dbReference type="ARBA" id="ARBA00022801"/>
    </source>
</evidence>
<keyword evidence="6" id="KW-0119">Carbohydrate metabolism</keyword>
<reference evidence="8 9" key="1">
    <citation type="submission" date="2020-02" db="EMBL/GenBank/DDBJ databases">
        <authorList>
            <person name="Subbiah M."/>
            <person name="Call D."/>
        </authorList>
    </citation>
    <scope>NUCLEOTIDE SEQUENCE [LARGE SCALE GENOMIC DNA]</scope>
    <source>
        <strain evidence="8 9">8375wB1</strain>
    </source>
</reference>
<protein>
    <submittedName>
        <fullName evidence="8">Chitin disaccharide deacetylase</fullName>
        <ecNumber evidence="8">3.5.1.105</ecNumber>
    </submittedName>
</protein>
<dbReference type="EMBL" id="JAAGYP010000600">
    <property type="protein sequence ID" value="NEN74221.1"/>
    <property type="molecule type" value="Genomic_DNA"/>
</dbReference>
<dbReference type="Gene3D" id="3.20.20.370">
    <property type="entry name" value="Glycoside hydrolase/deacetylase"/>
    <property type="match status" value="1"/>
</dbReference>
<evidence type="ECO:0000256" key="7">
    <source>
        <dbReference type="ARBA" id="ARBA00023326"/>
    </source>
</evidence>
<keyword evidence="2" id="KW-0479">Metal-binding</keyword>
<dbReference type="PANTHER" id="PTHR31609">
    <property type="entry name" value="YDJC DEACETYLASE FAMILY MEMBER"/>
    <property type="match status" value="1"/>
</dbReference>
<dbReference type="PANTHER" id="PTHR31609:SF1">
    <property type="entry name" value="CARBOHYDRATE DEACETYLASE"/>
    <property type="match status" value="1"/>
</dbReference>
<comment type="cofactor">
    <cofactor evidence="1">
        <name>Mg(2+)</name>
        <dbReference type="ChEBI" id="CHEBI:18420"/>
    </cofactor>
</comment>
<evidence type="ECO:0000256" key="5">
    <source>
        <dbReference type="ARBA" id="ARBA00023024"/>
    </source>
</evidence>
<dbReference type="GO" id="GO:0000272">
    <property type="term" value="P:polysaccharide catabolic process"/>
    <property type="evidence" value="ECO:0007669"/>
    <property type="project" value="UniProtKB-KW"/>
</dbReference>
<dbReference type="NCBIfam" id="NF002559">
    <property type="entry name" value="PRK02134.1"/>
    <property type="match status" value="1"/>
</dbReference>
<evidence type="ECO:0000256" key="6">
    <source>
        <dbReference type="ARBA" id="ARBA00023277"/>
    </source>
</evidence>
<dbReference type="EC" id="3.5.1.105" evidence="8"/>
<dbReference type="InterPro" id="IPR006879">
    <property type="entry name" value="YdjC-like"/>
</dbReference>
<keyword evidence="3 8" id="KW-0378">Hydrolase</keyword>
<dbReference type="GO" id="GO:0006032">
    <property type="term" value="P:chitin catabolic process"/>
    <property type="evidence" value="ECO:0007669"/>
    <property type="project" value="UniProtKB-KW"/>
</dbReference>
<dbReference type="GO" id="GO:0036311">
    <property type="term" value="F:chitin disaccharide deacetylase activity"/>
    <property type="evidence" value="ECO:0007669"/>
    <property type="project" value="UniProtKB-EC"/>
</dbReference>
<name>A0A8T6QI94_ECOLX</name>
<keyword evidence="7" id="KW-0624">Polysaccharide degradation</keyword>
<dbReference type="AlphaFoldDB" id="A0A8T6QI94"/>
<sequence length="161" mass="17869">MERLLIVNADDFGLSKGQNYGIIEACRNGIVTSTTALVNGQAIDHAVQLSRDEPSLAIGMHFVLTMGKPLTAMPGLTRDGVLGKWIWQLAEEDALPLEEITQELASQYLRFIELFGRKPTHLDSHHHVHMFPQIFPIVSRFAAEEGIALRIDRQPLSNAGD</sequence>
<evidence type="ECO:0000256" key="2">
    <source>
        <dbReference type="ARBA" id="ARBA00022723"/>
    </source>
</evidence>
<proteinExistence type="predicted"/>
<comment type="caution">
    <text evidence="8">The sequence shown here is derived from an EMBL/GenBank/DDBJ whole genome shotgun (WGS) entry which is preliminary data.</text>
</comment>
<dbReference type="GO" id="GO:0052777">
    <property type="term" value="P:diacetylchitobiose catabolic process"/>
    <property type="evidence" value="ECO:0007669"/>
    <property type="project" value="TreeGrafter"/>
</dbReference>
<dbReference type="GO" id="GO:0046872">
    <property type="term" value="F:metal ion binding"/>
    <property type="evidence" value="ECO:0007669"/>
    <property type="project" value="UniProtKB-KW"/>
</dbReference>
<evidence type="ECO:0000313" key="9">
    <source>
        <dbReference type="Proteomes" id="UP000471360"/>
    </source>
</evidence>
<dbReference type="Proteomes" id="UP000471360">
    <property type="component" value="Unassembled WGS sequence"/>
</dbReference>
<evidence type="ECO:0000256" key="4">
    <source>
        <dbReference type="ARBA" id="ARBA00022842"/>
    </source>
</evidence>
<keyword evidence="4" id="KW-0460">Magnesium</keyword>